<dbReference type="Proteomes" id="UP000694397">
    <property type="component" value="Chromosome 10"/>
</dbReference>
<evidence type="ECO:0000259" key="15">
    <source>
        <dbReference type="PROSITE" id="PS50262"/>
    </source>
</evidence>
<dbReference type="SUPFAM" id="SSF81321">
    <property type="entry name" value="Family A G protein-coupled receptor-like"/>
    <property type="match status" value="1"/>
</dbReference>
<dbReference type="GeneID" id="114911699"/>
<reference evidence="16" key="3">
    <citation type="submission" date="2025-09" db="UniProtKB">
        <authorList>
            <consortium name="Ensembl"/>
        </authorList>
    </citation>
    <scope>IDENTIFICATION</scope>
</reference>
<feature type="transmembrane region" description="Helical" evidence="14">
    <location>
        <begin position="96"/>
        <end position="118"/>
    </location>
</feature>
<dbReference type="InterPro" id="IPR052921">
    <property type="entry name" value="GPCR1_Superfamily_Member"/>
</dbReference>
<evidence type="ECO:0000256" key="10">
    <source>
        <dbReference type="ARBA" id="ARBA00023170"/>
    </source>
</evidence>
<feature type="transmembrane region" description="Helical" evidence="14">
    <location>
        <begin position="268"/>
        <end position="291"/>
    </location>
</feature>
<feature type="transmembrane region" description="Helical" evidence="14">
    <location>
        <begin position="56"/>
        <end position="76"/>
    </location>
</feature>
<feature type="transmembrane region" description="Helical" evidence="14">
    <location>
        <begin position="194"/>
        <end position="216"/>
    </location>
</feature>
<dbReference type="GO" id="GO:0004984">
    <property type="term" value="F:olfactory receptor activity"/>
    <property type="evidence" value="ECO:0007669"/>
    <property type="project" value="InterPro"/>
</dbReference>
<evidence type="ECO:0000256" key="11">
    <source>
        <dbReference type="ARBA" id="ARBA00023180"/>
    </source>
</evidence>
<evidence type="ECO:0000256" key="5">
    <source>
        <dbReference type="ARBA" id="ARBA00022725"/>
    </source>
</evidence>
<organism evidence="16 17">
    <name type="scientific">Scleropages formosus</name>
    <name type="common">Asian bonytongue</name>
    <name type="synonym">Osteoglossum formosum</name>
    <dbReference type="NCBI Taxonomy" id="113540"/>
    <lineage>
        <taxon>Eukaryota</taxon>
        <taxon>Metazoa</taxon>
        <taxon>Chordata</taxon>
        <taxon>Craniata</taxon>
        <taxon>Vertebrata</taxon>
        <taxon>Euteleostomi</taxon>
        <taxon>Actinopterygii</taxon>
        <taxon>Neopterygii</taxon>
        <taxon>Teleostei</taxon>
        <taxon>Osteoglossocephala</taxon>
        <taxon>Osteoglossomorpha</taxon>
        <taxon>Osteoglossiformes</taxon>
        <taxon>Osteoglossidae</taxon>
        <taxon>Scleropages</taxon>
    </lineage>
</organism>
<feature type="transmembrane region" description="Helical" evidence="14">
    <location>
        <begin position="237"/>
        <end position="256"/>
    </location>
</feature>
<keyword evidence="6 14" id="KW-1133">Transmembrane helix</keyword>
<dbReference type="PROSITE" id="PS00237">
    <property type="entry name" value="G_PROTEIN_RECEP_F1_1"/>
    <property type="match status" value="1"/>
</dbReference>
<keyword evidence="4 13" id="KW-0812">Transmembrane</keyword>
<evidence type="ECO:0000256" key="2">
    <source>
        <dbReference type="ARBA" id="ARBA00022475"/>
    </source>
</evidence>
<gene>
    <name evidence="16" type="primary">LOC114911699</name>
</gene>
<evidence type="ECO:0000256" key="3">
    <source>
        <dbReference type="ARBA" id="ARBA00022606"/>
    </source>
</evidence>
<dbReference type="GO" id="GO:0005549">
    <property type="term" value="F:odorant binding"/>
    <property type="evidence" value="ECO:0007669"/>
    <property type="project" value="TreeGrafter"/>
</dbReference>
<keyword evidence="5 14" id="KW-0552">Olfaction</keyword>
<evidence type="ECO:0000256" key="4">
    <source>
        <dbReference type="ARBA" id="ARBA00022692"/>
    </source>
</evidence>
<dbReference type="GO" id="GO:0004930">
    <property type="term" value="F:G protein-coupled receptor activity"/>
    <property type="evidence" value="ECO:0007669"/>
    <property type="project" value="UniProtKB-KW"/>
</dbReference>
<dbReference type="GO" id="GO:0005886">
    <property type="term" value="C:plasma membrane"/>
    <property type="evidence" value="ECO:0007669"/>
    <property type="project" value="UniProtKB-SubCell"/>
</dbReference>
<evidence type="ECO:0000256" key="14">
    <source>
        <dbReference type="RuleBase" id="RU363047"/>
    </source>
</evidence>
<dbReference type="GeneTree" id="ENSGT00950000183048"/>
<dbReference type="RefSeq" id="XP_029111703.1">
    <property type="nucleotide sequence ID" value="XM_029255870.1"/>
</dbReference>
<dbReference type="OrthoDB" id="6147321at2759"/>
<keyword evidence="17" id="KW-1185">Reference proteome</keyword>
<dbReference type="InterPro" id="IPR000276">
    <property type="entry name" value="GPCR_Rhodpsn"/>
</dbReference>
<sequence length="308" mass="35307">MENVSAVTSFILIEYIEMEDLKYLYFIVFILLYILILCLNLLLIGVIYFEKSLHEPMYIFVCNLAVNGMYGSSILIPSFLGQLLSRSHEISLGLCLAQIYCLHTYAIAEFSVLAVMGYDRFIAICHPLHYHIVMSPQKVIGLIALSWMYSFIAFGSYFILTAKLTFCSRIIPKVYCANFLLVRLSCFDTSVHSIVGLIAIVFLAVPQFLMVMFSYTQILRVCLLASRDSRVKALQTCTPHLLAFVNYSIGCFFEIIQSRFNMSHFPYGFRMFMSLYFLIFPPLLNPTIYGISVQNIRVRILKICTAKK</sequence>
<dbReference type="PANTHER" id="PTHR26451">
    <property type="entry name" value="G_PROTEIN_RECEP_F1_2 DOMAIN-CONTAINING PROTEIN"/>
    <property type="match status" value="1"/>
</dbReference>
<evidence type="ECO:0000256" key="8">
    <source>
        <dbReference type="ARBA" id="ARBA00023136"/>
    </source>
</evidence>
<keyword evidence="11" id="KW-0325">Glycoprotein</keyword>
<keyword evidence="8 14" id="KW-0472">Membrane</keyword>
<dbReference type="KEGG" id="sfm:114911699"/>
<keyword evidence="7 13" id="KW-0297">G-protein coupled receptor</keyword>
<dbReference type="Gene3D" id="1.20.1070.10">
    <property type="entry name" value="Rhodopsin 7-helix transmembrane proteins"/>
    <property type="match status" value="1"/>
</dbReference>
<feature type="transmembrane region" description="Helical" evidence="14">
    <location>
        <begin position="23"/>
        <end position="49"/>
    </location>
</feature>
<reference evidence="16" key="2">
    <citation type="submission" date="2025-08" db="UniProtKB">
        <authorList>
            <consortium name="Ensembl"/>
        </authorList>
    </citation>
    <scope>IDENTIFICATION</scope>
</reference>
<evidence type="ECO:0000256" key="9">
    <source>
        <dbReference type="ARBA" id="ARBA00023157"/>
    </source>
</evidence>
<dbReference type="Ensembl" id="ENSSFOT00015067586.1">
    <property type="protein sequence ID" value="ENSSFOP00015056122.1"/>
    <property type="gene ID" value="ENSSFOG00015028931.1"/>
</dbReference>
<protein>
    <recommendedName>
        <fullName evidence="14">Olfactory receptor</fullName>
    </recommendedName>
</protein>
<dbReference type="AlphaFoldDB" id="A0A8C9U231"/>
<feature type="transmembrane region" description="Helical" evidence="14">
    <location>
        <begin position="139"/>
        <end position="160"/>
    </location>
</feature>
<evidence type="ECO:0000256" key="6">
    <source>
        <dbReference type="ARBA" id="ARBA00022989"/>
    </source>
</evidence>
<evidence type="ECO:0000256" key="12">
    <source>
        <dbReference type="ARBA" id="ARBA00023224"/>
    </source>
</evidence>
<evidence type="ECO:0000256" key="13">
    <source>
        <dbReference type="RuleBase" id="RU000688"/>
    </source>
</evidence>
<accession>A0A8C9U231</accession>
<evidence type="ECO:0000256" key="7">
    <source>
        <dbReference type="ARBA" id="ARBA00023040"/>
    </source>
</evidence>
<reference evidence="16 17" key="1">
    <citation type="submission" date="2019-04" db="EMBL/GenBank/DDBJ databases">
        <authorList>
            <consortium name="Wellcome Sanger Institute Data Sharing"/>
        </authorList>
    </citation>
    <scope>NUCLEOTIDE SEQUENCE [LARGE SCALE GENOMIC DNA]</scope>
</reference>
<feature type="domain" description="G-protein coupled receptors family 1 profile" evidence="15">
    <location>
        <begin position="39"/>
        <end position="289"/>
    </location>
</feature>
<proteinExistence type="inferred from homology"/>
<name>A0A8C9U231_SCLFO</name>
<dbReference type="Pfam" id="PF13853">
    <property type="entry name" value="7tm_4"/>
    <property type="match status" value="1"/>
</dbReference>
<keyword evidence="3 14" id="KW-0716">Sensory transduction</keyword>
<dbReference type="PROSITE" id="PS50262">
    <property type="entry name" value="G_PROTEIN_RECEP_F1_2"/>
    <property type="match status" value="1"/>
</dbReference>
<keyword evidence="9" id="KW-1015">Disulfide bond</keyword>
<dbReference type="FunFam" id="1.20.1070.10:FF:000024">
    <property type="entry name" value="Olfactory receptor"/>
    <property type="match status" value="1"/>
</dbReference>
<keyword evidence="10 13" id="KW-0675">Receptor</keyword>
<keyword evidence="12 13" id="KW-0807">Transducer</keyword>
<evidence type="ECO:0000313" key="17">
    <source>
        <dbReference type="Proteomes" id="UP000694397"/>
    </source>
</evidence>
<dbReference type="PRINTS" id="PR00245">
    <property type="entry name" value="OLFACTORYR"/>
</dbReference>
<comment type="similarity">
    <text evidence="13">Belongs to the G-protein coupled receptor 1 family.</text>
</comment>
<dbReference type="PRINTS" id="PR00237">
    <property type="entry name" value="GPCRRHODOPSN"/>
</dbReference>
<evidence type="ECO:0000313" key="16">
    <source>
        <dbReference type="Ensembl" id="ENSSFOP00015056122.1"/>
    </source>
</evidence>
<evidence type="ECO:0000256" key="1">
    <source>
        <dbReference type="ARBA" id="ARBA00004651"/>
    </source>
</evidence>
<comment type="subcellular location">
    <subcellularLocation>
        <location evidence="1 14">Cell membrane</location>
        <topology evidence="1 14">Multi-pass membrane protein</topology>
    </subcellularLocation>
</comment>
<dbReference type="InterPro" id="IPR000725">
    <property type="entry name" value="Olfact_rcpt"/>
</dbReference>
<dbReference type="PANTHER" id="PTHR26451:SF885">
    <property type="entry name" value="OLFACTORY RECEPTOR"/>
    <property type="match status" value="1"/>
</dbReference>
<dbReference type="InterPro" id="IPR017452">
    <property type="entry name" value="GPCR_Rhodpsn_7TM"/>
</dbReference>
<keyword evidence="2 14" id="KW-1003">Cell membrane</keyword>